<comment type="caution">
    <text evidence="5">The sequence shown here is derived from an EMBL/GenBank/DDBJ whole genome shotgun (WGS) entry which is preliminary data.</text>
</comment>
<reference evidence="5" key="1">
    <citation type="journal article" date="2023" name="Mol. Phylogenet. Evol.">
        <title>Genome-scale phylogeny and comparative genomics of the fungal order Sordariales.</title>
        <authorList>
            <person name="Hensen N."/>
            <person name="Bonometti L."/>
            <person name="Westerberg I."/>
            <person name="Brannstrom I.O."/>
            <person name="Guillou S."/>
            <person name="Cros-Aarteil S."/>
            <person name="Calhoun S."/>
            <person name="Haridas S."/>
            <person name="Kuo A."/>
            <person name="Mondo S."/>
            <person name="Pangilinan J."/>
            <person name="Riley R."/>
            <person name="LaButti K."/>
            <person name="Andreopoulos B."/>
            <person name="Lipzen A."/>
            <person name="Chen C."/>
            <person name="Yan M."/>
            <person name="Daum C."/>
            <person name="Ng V."/>
            <person name="Clum A."/>
            <person name="Steindorff A."/>
            <person name="Ohm R.A."/>
            <person name="Martin F."/>
            <person name="Silar P."/>
            <person name="Natvig D.O."/>
            <person name="Lalanne C."/>
            <person name="Gautier V."/>
            <person name="Ament-Velasquez S.L."/>
            <person name="Kruys A."/>
            <person name="Hutchinson M.I."/>
            <person name="Powell A.J."/>
            <person name="Barry K."/>
            <person name="Miller A.N."/>
            <person name="Grigoriev I.V."/>
            <person name="Debuchy R."/>
            <person name="Gladieux P."/>
            <person name="Hiltunen Thoren M."/>
            <person name="Johannesson H."/>
        </authorList>
    </citation>
    <scope>NUCLEOTIDE SEQUENCE</scope>
    <source>
        <strain evidence="5">CBS 532.94</strain>
    </source>
</reference>
<proteinExistence type="inferred from homology"/>
<dbReference type="GO" id="GO:0044550">
    <property type="term" value="P:secondary metabolite biosynthetic process"/>
    <property type="evidence" value="ECO:0007669"/>
    <property type="project" value="TreeGrafter"/>
</dbReference>
<keyword evidence="3" id="KW-0732">Signal</keyword>
<dbReference type="PIRSF" id="PIRSF000137">
    <property type="entry name" value="Alcohol_oxidase"/>
    <property type="match status" value="1"/>
</dbReference>
<evidence type="ECO:0000256" key="1">
    <source>
        <dbReference type="ARBA" id="ARBA00010790"/>
    </source>
</evidence>
<keyword evidence="2" id="KW-0285">Flavoprotein</keyword>
<gene>
    <name evidence="5" type="ORF">C8A03DRAFT_48129</name>
</gene>
<dbReference type="EMBL" id="MU860604">
    <property type="protein sequence ID" value="KAK4233272.1"/>
    <property type="molecule type" value="Genomic_DNA"/>
</dbReference>
<dbReference type="SUPFAM" id="SSF51905">
    <property type="entry name" value="FAD/NAD(P)-binding domain"/>
    <property type="match status" value="1"/>
</dbReference>
<reference evidence="5" key="2">
    <citation type="submission" date="2023-05" db="EMBL/GenBank/DDBJ databases">
        <authorList>
            <consortium name="Lawrence Berkeley National Laboratory"/>
            <person name="Steindorff A."/>
            <person name="Hensen N."/>
            <person name="Bonometti L."/>
            <person name="Westerberg I."/>
            <person name="Brannstrom I.O."/>
            <person name="Guillou S."/>
            <person name="Cros-Aarteil S."/>
            <person name="Calhoun S."/>
            <person name="Haridas S."/>
            <person name="Kuo A."/>
            <person name="Mondo S."/>
            <person name="Pangilinan J."/>
            <person name="Riley R."/>
            <person name="Labutti K."/>
            <person name="Andreopoulos B."/>
            <person name="Lipzen A."/>
            <person name="Chen C."/>
            <person name="Yanf M."/>
            <person name="Daum C."/>
            <person name="Ng V."/>
            <person name="Clum A."/>
            <person name="Ohm R."/>
            <person name="Martin F."/>
            <person name="Silar P."/>
            <person name="Natvig D."/>
            <person name="Lalanne C."/>
            <person name="Gautier V."/>
            <person name="Ament-Velasquez S.L."/>
            <person name="Kruys A."/>
            <person name="Hutchinson M.I."/>
            <person name="Powell A.J."/>
            <person name="Barry K."/>
            <person name="Miller A.N."/>
            <person name="Grigoriev I.V."/>
            <person name="Debuchy R."/>
            <person name="Gladieux P."/>
            <person name="Thoren M.H."/>
            <person name="Johannesson H."/>
        </authorList>
    </citation>
    <scope>NUCLEOTIDE SEQUENCE</scope>
    <source>
        <strain evidence="5">CBS 532.94</strain>
    </source>
</reference>
<feature type="binding site" evidence="2">
    <location>
        <position position="116"/>
    </location>
    <ligand>
        <name>FAD</name>
        <dbReference type="ChEBI" id="CHEBI:57692"/>
    </ligand>
</feature>
<keyword evidence="2" id="KW-0274">FAD</keyword>
<comment type="similarity">
    <text evidence="1">Belongs to the GMC oxidoreductase family.</text>
</comment>
<keyword evidence="6" id="KW-1185">Reference proteome</keyword>
<feature type="domain" description="Glucose-methanol-choline oxidoreductase N-terminal" evidence="4">
    <location>
        <begin position="309"/>
        <end position="323"/>
    </location>
</feature>
<dbReference type="GO" id="GO:0016614">
    <property type="term" value="F:oxidoreductase activity, acting on CH-OH group of donors"/>
    <property type="evidence" value="ECO:0007669"/>
    <property type="project" value="InterPro"/>
</dbReference>
<organism evidence="5 6">
    <name type="scientific">Achaetomium macrosporum</name>
    <dbReference type="NCBI Taxonomy" id="79813"/>
    <lineage>
        <taxon>Eukaryota</taxon>
        <taxon>Fungi</taxon>
        <taxon>Dikarya</taxon>
        <taxon>Ascomycota</taxon>
        <taxon>Pezizomycotina</taxon>
        <taxon>Sordariomycetes</taxon>
        <taxon>Sordariomycetidae</taxon>
        <taxon>Sordariales</taxon>
        <taxon>Chaetomiaceae</taxon>
        <taxon>Achaetomium</taxon>
    </lineage>
</organism>
<dbReference type="Gene3D" id="3.30.560.10">
    <property type="entry name" value="Glucose Oxidase, domain 3"/>
    <property type="match status" value="1"/>
</dbReference>
<evidence type="ECO:0000256" key="3">
    <source>
        <dbReference type="SAM" id="SignalP"/>
    </source>
</evidence>
<dbReference type="InterPro" id="IPR012132">
    <property type="entry name" value="GMC_OxRdtase"/>
</dbReference>
<comment type="cofactor">
    <cofactor evidence="2">
        <name>FAD</name>
        <dbReference type="ChEBI" id="CHEBI:57692"/>
    </cofactor>
</comment>
<name>A0AAN7C1U8_9PEZI</name>
<dbReference type="PANTHER" id="PTHR11552:SF115">
    <property type="entry name" value="DEHYDROGENASE XPTC-RELATED"/>
    <property type="match status" value="1"/>
</dbReference>
<feature type="binding site" evidence="2">
    <location>
        <position position="271"/>
    </location>
    <ligand>
        <name>FAD</name>
        <dbReference type="ChEBI" id="CHEBI:57692"/>
    </ligand>
</feature>
<protein>
    <submittedName>
        <fullName evidence="5">Oxygen-dependent choline dehydrogenase</fullName>
    </submittedName>
</protein>
<feature type="chain" id="PRO_5042990577" evidence="3">
    <location>
        <begin position="19"/>
        <end position="632"/>
    </location>
</feature>
<evidence type="ECO:0000256" key="2">
    <source>
        <dbReference type="PIRSR" id="PIRSR000137-2"/>
    </source>
</evidence>
<dbReference type="Proteomes" id="UP001303760">
    <property type="component" value="Unassembled WGS sequence"/>
</dbReference>
<feature type="binding site" evidence="2">
    <location>
        <begin position="124"/>
        <end position="127"/>
    </location>
    <ligand>
        <name>FAD</name>
        <dbReference type="ChEBI" id="CHEBI:57692"/>
    </ligand>
</feature>
<dbReference type="PANTHER" id="PTHR11552">
    <property type="entry name" value="GLUCOSE-METHANOL-CHOLINE GMC OXIDOREDUCTASE"/>
    <property type="match status" value="1"/>
</dbReference>
<accession>A0AAN7C1U8</accession>
<dbReference type="Pfam" id="PF05199">
    <property type="entry name" value="GMC_oxred_C"/>
    <property type="match status" value="1"/>
</dbReference>
<evidence type="ECO:0000313" key="6">
    <source>
        <dbReference type="Proteomes" id="UP001303760"/>
    </source>
</evidence>
<dbReference type="Gene3D" id="3.50.50.60">
    <property type="entry name" value="FAD/NAD(P)-binding domain"/>
    <property type="match status" value="1"/>
</dbReference>
<dbReference type="InterPro" id="IPR007867">
    <property type="entry name" value="GMC_OxRtase_C"/>
</dbReference>
<dbReference type="Pfam" id="PF00732">
    <property type="entry name" value="GMC_oxred_N"/>
    <property type="match status" value="1"/>
</dbReference>
<dbReference type="GO" id="GO:0050660">
    <property type="term" value="F:flavin adenine dinucleotide binding"/>
    <property type="evidence" value="ECO:0007669"/>
    <property type="project" value="InterPro"/>
</dbReference>
<sequence>MIWHLFLALTAFMQLAHASRTAPALATIVFPRTVDNTTYDFIIAGGGISGLTVADRLTEDPSVKVLVIEAGPFDRDEPGVLVPGEYFPVPYLWIPLPSTPQTALNGRSFNIPAGKVVGGGSVVNAMVFLRPGREELRDWERLGAKGWDWDSLLPYYKKASLSMLDENSTAPDPEFARRANFSYVDDVHGHSGPVQVSFPNFYYPASGNWFEAAVSSGISVSGDPSDGNARGVIFFPSVTDHTTRTRSHARLNHYTGVQPRANYHLLASHTVSKVLFDKHKKAIGVGYLPTQGGESRTARATKEVLLASGALHTPQILQLSGIGPKALLDKLNITVIADLPGVGANFHDQPSLLIPYNVTNNIEPNLGSLSDPAYDAEARRLYDEQKTGPYVITRGLSTNLALPSLREVTANWKSIIAAARRADFDKYLPPDTHPTVRAGYKLQRELTLSQLETDGTPVHMLSWNTDAEARIYFLRPLSRGTIAINSTDPLAHPLIDFQTLVDPIDMELMLTALLKNRELMAQRSMAVLGPREGSPFGEGVTDAEKLKAILRGVVEPSSAHSCCTAAMMRKELGGVVDEEMRVYGVMGLRVVDTSYWPMVLTSAPTATAYASGEKIADGIKRVYRLGEFGGGK</sequence>
<dbReference type="PROSITE" id="PS00624">
    <property type="entry name" value="GMC_OXRED_2"/>
    <property type="match status" value="1"/>
</dbReference>
<evidence type="ECO:0000259" key="4">
    <source>
        <dbReference type="PROSITE" id="PS00624"/>
    </source>
</evidence>
<dbReference type="InterPro" id="IPR036188">
    <property type="entry name" value="FAD/NAD-bd_sf"/>
</dbReference>
<evidence type="ECO:0000313" key="5">
    <source>
        <dbReference type="EMBL" id="KAK4233272.1"/>
    </source>
</evidence>
<dbReference type="AlphaFoldDB" id="A0AAN7C1U8"/>
<dbReference type="SUPFAM" id="SSF54373">
    <property type="entry name" value="FAD-linked reductases, C-terminal domain"/>
    <property type="match status" value="1"/>
</dbReference>
<feature type="signal peptide" evidence="3">
    <location>
        <begin position="1"/>
        <end position="18"/>
    </location>
</feature>
<dbReference type="InterPro" id="IPR000172">
    <property type="entry name" value="GMC_OxRdtase_N"/>
</dbReference>